<feature type="compositionally biased region" description="Polar residues" evidence="1">
    <location>
        <begin position="9"/>
        <end position="24"/>
    </location>
</feature>
<dbReference type="AlphaFoldDB" id="A0A1X7DVB7"/>
<feature type="region of interest" description="Disordered" evidence="1">
    <location>
        <begin position="1"/>
        <end position="24"/>
    </location>
</feature>
<reference evidence="3" key="1">
    <citation type="submission" date="2017-04" db="EMBL/GenBank/DDBJ databases">
        <authorList>
            <person name="Varghese N."/>
            <person name="Submissions S."/>
        </authorList>
    </citation>
    <scope>NUCLEOTIDE SEQUENCE [LARGE SCALE GENOMIC DNA]</scope>
    <source>
        <strain evidence="3">NIO-1021</strain>
    </source>
</reference>
<evidence type="ECO:0000313" key="3">
    <source>
        <dbReference type="Proteomes" id="UP000192929"/>
    </source>
</evidence>
<evidence type="ECO:0000313" key="2">
    <source>
        <dbReference type="EMBL" id="SMF21671.1"/>
    </source>
</evidence>
<proteinExistence type="predicted"/>
<dbReference type="Proteomes" id="UP000192929">
    <property type="component" value="Unassembled WGS sequence"/>
</dbReference>
<protein>
    <submittedName>
        <fullName evidence="2">Uncharacterized protein</fullName>
    </submittedName>
</protein>
<organism evidence="2 3">
    <name type="scientific">Kocuria marina subsp. indica</name>
    <dbReference type="NCBI Taxonomy" id="1049583"/>
    <lineage>
        <taxon>Bacteria</taxon>
        <taxon>Bacillati</taxon>
        <taxon>Actinomycetota</taxon>
        <taxon>Actinomycetes</taxon>
        <taxon>Micrococcales</taxon>
        <taxon>Micrococcaceae</taxon>
        <taxon>Kocuria</taxon>
    </lineage>
</organism>
<dbReference type="EMBL" id="FXAC01000015">
    <property type="protein sequence ID" value="SMF21671.1"/>
    <property type="molecule type" value="Genomic_DNA"/>
</dbReference>
<evidence type="ECO:0000256" key="1">
    <source>
        <dbReference type="SAM" id="MobiDB-lite"/>
    </source>
</evidence>
<name>A0A1X7DVB7_9MICC</name>
<accession>A0A1X7DVB7</accession>
<keyword evidence="3" id="KW-1185">Reference proteome</keyword>
<sequence>MFAEPADGNWTSIAGQSPHSRSRA</sequence>
<gene>
    <name evidence="2" type="ORF">SAMN06296028_11561</name>
</gene>